<dbReference type="Gene3D" id="1.20.1250.20">
    <property type="entry name" value="MFS general substrate transporter like domains"/>
    <property type="match status" value="1"/>
</dbReference>
<evidence type="ECO:0000313" key="7">
    <source>
        <dbReference type="WBParaSite" id="jg24362.3"/>
    </source>
</evidence>
<proteinExistence type="predicted"/>
<dbReference type="Proteomes" id="UP000887574">
    <property type="component" value="Unplaced"/>
</dbReference>
<dbReference type="AlphaFoldDB" id="A0A915DX03"/>
<protein>
    <submittedName>
        <fullName evidence="7">Major facilitator superfamily (MFS) profile domain-containing protein</fullName>
    </submittedName>
</protein>
<feature type="transmembrane region" description="Helical" evidence="5">
    <location>
        <begin position="89"/>
        <end position="107"/>
    </location>
</feature>
<sequence>MASFACAFVTSIALIMVILIMPESPTWLHRKAKLKELEQTPTEKKTALELFRDKGLRRRVLVLWFMWFTSSMCSYAIDLNSSEISGNLFVNQILFSVIVITAKWFLIPFDALQFSRRNLHQYSQLMAIIFSWH</sequence>
<keyword evidence="4 5" id="KW-0472">Membrane</keyword>
<accession>A0A915DX03</accession>
<reference evidence="7" key="1">
    <citation type="submission" date="2022-11" db="UniProtKB">
        <authorList>
            <consortium name="WormBaseParasite"/>
        </authorList>
    </citation>
    <scope>IDENTIFICATION</scope>
</reference>
<dbReference type="SUPFAM" id="SSF103473">
    <property type="entry name" value="MFS general substrate transporter"/>
    <property type="match status" value="1"/>
</dbReference>
<dbReference type="WBParaSite" id="jg24362.3">
    <property type="protein sequence ID" value="jg24362.3"/>
    <property type="gene ID" value="jg24362"/>
</dbReference>
<keyword evidence="6" id="KW-1185">Reference proteome</keyword>
<evidence type="ECO:0000313" key="6">
    <source>
        <dbReference type="Proteomes" id="UP000887574"/>
    </source>
</evidence>
<organism evidence="6 7">
    <name type="scientific">Ditylenchus dipsaci</name>
    <dbReference type="NCBI Taxonomy" id="166011"/>
    <lineage>
        <taxon>Eukaryota</taxon>
        <taxon>Metazoa</taxon>
        <taxon>Ecdysozoa</taxon>
        <taxon>Nematoda</taxon>
        <taxon>Chromadorea</taxon>
        <taxon>Rhabditida</taxon>
        <taxon>Tylenchina</taxon>
        <taxon>Tylenchomorpha</taxon>
        <taxon>Sphaerularioidea</taxon>
        <taxon>Anguinidae</taxon>
        <taxon>Anguininae</taxon>
        <taxon>Ditylenchus</taxon>
    </lineage>
</organism>
<dbReference type="InterPro" id="IPR036259">
    <property type="entry name" value="MFS_trans_sf"/>
</dbReference>
<feature type="transmembrane region" description="Helical" evidence="5">
    <location>
        <begin position="60"/>
        <end position="77"/>
    </location>
</feature>
<dbReference type="PANTHER" id="PTHR24064">
    <property type="entry name" value="SOLUTE CARRIER FAMILY 22 MEMBER"/>
    <property type="match status" value="1"/>
</dbReference>
<evidence type="ECO:0000256" key="1">
    <source>
        <dbReference type="ARBA" id="ARBA00004141"/>
    </source>
</evidence>
<dbReference type="GO" id="GO:0016020">
    <property type="term" value="C:membrane"/>
    <property type="evidence" value="ECO:0007669"/>
    <property type="project" value="UniProtKB-SubCell"/>
</dbReference>
<feature type="transmembrane region" description="Helical" evidence="5">
    <location>
        <begin position="6"/>
        <end position="28"/>
    </location>
</feature>
<evidence type="ECO:0000256" key="2">
    <source>
        <dbReference type="ARBA" id="ARBA00022692"/>
    </source>
</evidence>
<evidence type="ECO:0000256" key="4">
    <source>
        <dbReference type="ARBA" id="ARBA00023136"/>
    </source>
</evidence>
<name>A0A915DX03_9BILA</name>
<evidence type="ECO:0000256" key="5">
    <source>
        <dbReference type="SAM" id="Phobius"/>
    </source>
</evidence>
<keyword evidence="2 5" id="KW-0812">Transmembrane</keyword>
<keyword evidence="3 5" id="KW-1133">Transmembrane helix</keyword>
<comment type="subcellular location">
    <subcellularLocation>
        <location evidence="1">Membrane</location>
        <topology evidence="1">Multi-pass membrane protein</topology>
    </subcellularLocation>
</comment>
<evidence type="ECO:0000256" key="3">
    <source>
        <dbReference type="ARBA" id="ARBA00022989"/>
    </source>
</evidence>